<keyword evidence="9" id="KW-1185">Reference proteome</keyword>
<feature type="compositionally biased region" description="Low complexity" evidence="6">
    <location>
        <begin position="482"/>
        <end position="509"/>
    </location>
</feature>
<evidence type="ECO:0000313" key="8">
    <source>
        <dbReference type="EMBL" id="PNW80886.1"/>
    </source>
</evidence>
<dbReference type="Proteomes" id="UP000006906">
    <property type="component" value="Chromosome 7"/>
</dbReference>
<keyword evidence="4" id="KW-0862">Zinc</keyword>
<dbReference type="PANTHER" id="PTHR12628">
    <property type="entry name" value="POLYCOMB-LIKE TRANSCRIPTION FACTOR"/>
    <property type="match status" value="1"/>
</dbReference>
<sequence length="1046" mass="114045">MDVYVGQTVHSALARLREHINATATEHESGTSSSPFHRAVWHSELARLVVVPLERVPLPTIAALAGLPAGTPPPPPPAPDADLPCAVCHQPQPENTMLLCDYPGCNAAYHCACLDPPLTRPPPPRQPWCCPTHALCQPPAFAAIADPLEMAWIQRLQSLRAVHRAGYNVAYRAYALTQPPIAHPQRRPNRRYATRDMRRRLQALQRLWARPTAHDPYQPGRQLPANHFASFNNHTLQQLQAYLTYYAPATLQLRADCATWLCAAVGRAIHDRHRDIPIPDFTRKLWLPDSLRHYLPTSAIYAVLDSAAVAAARPYANFPNPPLHYTKGLTVQQRFCNYADLARTLTAADCHRILNTPCQCSRYPGLCDAGLGGHVATTSPVGLVSQPLMDRFVYKGGHHRVYRPAPPSAAVADPNLAAPATAAAAPTAAAPTAAAPTAAAPIANPVAAAASNPVAPAGPGDPTSPVLACLAALGDRRRTRATARTLPNASAHGAAAPPGPTAAGLVTAAAPPPHAPPLPAAAATAAPPAGGAPANVAHHDAHSPPPTPAQPPPIAQPYYATTTVEQMHAFLTQQNTTLANAGIHHLRYDTTKDAAYYAVTMKMHKTPPGLRFLACSHDCPVTAISDVVTAGLRTLADAFRTMWQAHTGSDPWFCLHSGAVMDSIYEFNAQQLPRAHVTAPQAFDFARLYTNIPHDDLAATMASLITATLAHAQCAAISITVTPPKTPDGKNMYEASLLTATEADAVPAYRRDPLTDIAIHTFSEAQFMALFHSLVRSTFIRFGTFALVQQTCGIPMGISAAPFIANLFLAWYEYRFMTQPTTTARQKEVVRAFSLTKRYLDDLLALNNRFISRLLSVDQRYAGMHGLYPTSLQVEPQSHPHLQTQIPAGTTAMPFLDILLILRTTPSGDARITTRLYDKRVQPVFDGVRLSRFIGADSNVNEASKRNIFTGQFHRLRRVVMEVENFVFESANLIAALTQMGYSRARLIRDCARVLEATPQAYYIQRRQRQHPEYADLVGLIRQYLARRRHFDSTAVPLELTQTHHW</sequence>
<dbReference type="SMART" id="SM00249">
    <property type="entry name" value="PHD"/>
    <property type="match status" value="1"/>
</dbReference>
<dbReference type="STRING" id="3055.A0A2K3DK15"/>
<dbReference type="InterPro" id="IPR011011">
    <property type="entry name" value="Znf_FYVE_PHD"/>
</dbReference>
<dbReference type="OrthoDB" id="543629at2759"/>
<evidence type="ECO:0000259" key="7">
    <source>
        <dbReference type="SMART" id="SM00249"/>
    </source>
</evidence>
<dbReference type="KEGG" id="cre:CHLRE_07g333746v5"/>
<dbReference type="GO" id="GO:0005634">
    <property type="term" value="C:nucleus"/>
    <property type="evidence" value="ECO:0000318"/>
    <property type="project" value="GO_Central"/>
</dbReference>
<dbReference type="InterPro" id="IPR001965">
    <property type="entry name" value="Znf_PHD"/>
</dbReference>
<reference evidence="8 9" key="1">
    <citation type="journal article" date="2007" name="Science">
        <title>The Chlamydomonas genome reveals the evolution of key animal and plant functions.</title>
        <authorList>
            <person name="Merchant S.S."/>
            <person name="Prochnik S.E."/>
            <person name="Vallon O."/>
            <person name="Harris E.H."/>
            <person name="Karpowicz S.J."/>
            <person name="Witman G.B."/>
            <person name="Terry A."/>
            <person name="Salamov A."/>
            <person name="Fritz-Laylin L.K."/>
            <person name="Marechal-Drouard L."/>
            <person name="Marshall W.F."/>
            <person name="Qu L.H."/>
            <person name="Nelson D.R."/>
            <person name="Sanderfoot A.A."/>
            <person name="Spalding M.H."/>
            <person name="Kapitonov V.V."/>
            <person name="Ren Q."/>
            <person name="Ferris P."/>
            <person name="Lindquist E."/>
            <person name="Shapiro H."/>
            <person name="Lucas S.M."/>
            <person name="Grimwood J."/>
            <person name="Schmutz J."/>
            <person name="Cardol P."/>
            <person name="Cerutti H."/>
            <person name="Chanfreau G."/>
            <person name="Chen C.L."/>
            <person name="Cognat V."/>
            <person name="Croft M.T."/>
            <person name="Dent R."/>
            <person name="Dutcher S."/>
            <person name="Fernandez E."/>
            <person name="Fukuzawa H."/>
            <person name="Gonzalez-Ballester D."/>
            <person name="Gonzalez-Halphen D."/>
            <person name="Hallmann A."/>
            <person name="Hanikenne M."/>
            <person name="Hippler M."/>
            <person name="Inwood W."/>
            <person name="Jabbari K."/>
            <person name="Kalanon M."/>
            <person name="Kuras R."/>
            <person name="Lefebvre P.A."/>
            <person name="Lemaire S.D."/>
            <person name="Lobanov A.V."/>
            <person name="Lohr M."/>
            <person name="Manuell A."/>
            <person name="Meier I."/>
            <person name="Mets L."/>
            <person name="Mittag M."/>
            <person name="Mittelmeier T."/>
            <person name="Moroney J.V."/>
            <person name="Moseley J."/>
            <person name="Napoli C."/>
            <person name="Nedelcu A.M."/>
            <person name="Niyogi K."/>
            <person name="Novoselov S.V."/>
            <person name="Paulsen I.T."/>
            <person name="Pazour G."/>
            <person name="Purton S."/>
            <person name="Ral J.P."/>
            <person name="Riano-Pachon D.M."/>
            <person name="Riekhof W."/>
            <person name="Rymarquis L."/>
            <person name="Schroda M."/>
            <person name="Stern D."/>
            <person name="Umen J."/>
            <person name="Willows R."/>
            <person name="Wilson N."/>
            <person name="Zimmer S.L."/>
            <person name="Allmer J."/>
            <person name="Balk J."/>
            <person name="Bisova K."/>
            <person name="Chen C.J."/>
            <person name="Elias M."/>
            <person name="Gendler K."/>
            <person name="Hauser C."/>
            <person name="Lamb M.R."/>
            <person name="Ledford H."/>
            <person name="Long J.C."/>
            <person name="Minagawa J."/>
            <person name="Page M.D."/>
            <person name="Pan J."/>
            <person name="Pootakham W."/>
            <person name="Roje S."/>
            <person name="Rose A."/>
            <person name="Stahlberg E."/>
            <person name="Terauchi A.M."/>
            <person name="Yang P."/>
            <person name="Ball S."/>
            <person name="Bowler C."/>
            <person name="Dieckmann C.L."/>
            <person name="Gladyshev V.N."/>
            <person name="Green P."/>
            <person name="Jorgensen R."/>
            <person name="Mayfield S."/>
            <person name="Mueller-Roeber B."/>
            <person name="Rajamani S."/>
            <person name="Sayre R.T."/>
            <person name="Brokstein P."/>
            <person name="Dubchak I."/>
            <person name="Goodstein D."/>
            <person name="Hornick L."/>
            <person name="Huang Y.W."/>
            <person name="Jhaveri J."/>
            <person name="Luo Y."/>
            <person name="Martinez D."/>
            <person name="Ngau W.C."/>
            <person name="Otillar B."/>
            <person name="Poliakov A."/>
            <person name="Porter A."/>
            <person name="Szajkowski L."/>
            <person name="Werner G."/>
            <person name="Zhou K."/>
            <person name="Grigoriev I.V."/>
            <person name="Rokhsar D.S."/>
            <person name="Grossman A.R."/>
        </authorList>
    </citation>
    <scope>NUCLEOTIDE SEQUENCE [LARGE SCALE GENOMIC DNA]</scope>
    <source>
        <strain evidence="9">CC-503</strain>
    </source>
</reference>
<dbReference type="Pfam" id="PF00628">
    <property type="entry name" value="PHD"/>
    <property type="match status" value="1"/>
</dbReference>
<dbReference type="InterPro" id="IPR013083">
    <property type="entry name" value="Znf_RING/FYVE/PHD"/>
</dbReference>
<organism evidence="8 9">
    <name type="scientific">Chlamydomonas reinhardtii</name>
    <name type="common">Chlamydomonas smithii</name>
    <dbReference type="NCBI Taxonomy" id="3055"/>
    <lineage>
        <taxon>Eukaryota</taxon>
        <taxon>Viridiplantae</taxon>
        <taxon>Chlorophyta</taxon>
        <taxon>core chlorophytes</taxon>
        <taxon>Chlorophyceae</taxon>
        <taxon>CS clade</taxon>
        <taxon>Chlamydomonadales</taxon>
        <taxon>Chlamydomonadaceae</taxon>
        <taxon>Chlamydomonas</taxon>
    </lineage>
</organism>
<dbReference type="RefSeq" id="XP_042922800.1">
    <property type="nucleotide sequence ID" value="XM_043064232.1"/>
</dbReference>
<evidence type="ECO:0000256" key="3">
    <source>
        <dbReference type="ARBA" id="ARBA00022771"/>
    </source>
</evidence>
<feature type="region of interest" description="Disordered" evidence="6">
    <location>
        <begin position="479"/>
        <end position="556"/>
    </location>
</feature>
<dbReference type="Gene3D" id="3.30.40.10">
    <property type="entry name" value="Zinc/RING finger domain, C3HC4 (zinc finger)"/>
    <property type="match status" value="1"/>
</dbReference>
<evidence type="ECO:0000256" key="4">
    <source>
        <dbReference type="ARBA" id="ARBA00022833"/>
    </source>
</evidence>
<dbReference type="EMBL" id="CM008968">
    <property type="protein sequence ID" value="PNW80886.1"/>
    <property type="molecule type" value="Genomic_DNA"/>
</dbReference>
<evidence type="ECO:0000256" key="6">
    <source>
        <dbReference type="SAM" id="MobiDB-lite"/>
    </source>
</evidence>
<dbReference type="GO" id="GO:0003682">
    <property type="term" value="F:chromatin binding"/>
    <property type="evidence" value="ECO:0000318"/>
    <property type="project" value="GO_Central"/>
</dbReference>
<dbReference type="InterPro" id="IPR019787">
    <property type="entry name" value="Znf_PHD-finger"/>
</dbReference>
<evidence type="ECO:0000256" key="5">
    <source>
        <dbReference type="ARBA" id="ARBA00023242"/>
    </source>
</evidence>
<keyword evidence="5" id="KW-0539">Nucleus</keyword>
<dbReference type="GO" id="GO:0003677">
    <property type="term" value="F:DNA binding"/>
    <property type="evidence" value="ECO:0000318"/>
    <property type="project" value="GO_Central"/>
</dbReference>
<dbReference type="SUPFAM" id="SSF57903">
    <property type="entry name" value="FYVE/PHD zinc finger"/>
    <property type="match status" value="1"/>
</dbReference>
<dbReference type="AlphaFoldDB" id="A0A2K3DK15"/>
<feature type="compositionally biased region" description="Pro residues" evidence="6">
    <location>
        <begin position="543"/>
        <end position="555"/>
    </location>
</feature>
<accession>A0A2K3DK15</accession>
<gene>
    <name evidence="8" type="ORF">CHLRE_07g333746v5</name>
</gene>
<proteinExistence type="predicted"/>
<comment type="subcellular location">
    <subcellularLocation>
        <location evidence="1">Nucleus</location>
    </subcellularLocation>
</comment>
<protein>
    <recommendedName>
        <fullName evidence="7">Zinc finger PHD-type domain-containing protein</fullName>
    </recommendedName>
</protein>
<evidence type="ECO:0000256" key="2">
    <source>
        <dbReference type="ARBA" id="ARBA00022723"/>
    </source>
</evidence>
<name>A0A2K3DK15_CHLRE</name>
<dbReference type="GeneID" id="66054077"/>
<dbReference type="PANTHER" id="PTHR12628:SF10">
    <property type="entry name" value="HOMEOBOX DOMAIN-CONTAINING PROTEIN"/>
    <property type="match status" value="1"/>
</dbReference>
<dbReference type="GO" id="GO:0008270">
    <property type="term" value="F:zinc ion binding"/>
    <property type="evidence" value="ECO:0007669"/>
    <property type="project" value="UniProtKB-KW"/>
</dbReference>
<feature type="domain" description="Zinc finger PHD-type" evidence="7">
    <location>
        <begin position="84"/>
        <end position="134"/>
    </location>
</feature>
<keyword evidence="3" id="KW-0863">Zinc-finger</keyword>
<dbReference type="InParanoid" id="A0A2K3DK15"/>
<feature type="compositionally biased region" description="Pro residues" evidence="6">
    <location>
        <begin position="510"/>
        <end position="519"/>
    </location>
</feature>
<dbReference type="Gramene" id="PNW80886">
    <property type="protein sequence ID" value="PNW80886"/>
    <property type="gene ID" value="CHLRE_07g333746v5"/>
</dbReference>
<dbReference type="GO" id="GO:0045814">
    <property type="term" value="P:negative regulation of gene expression, epigenetic"/>
    <property type="evidence" value="ECO:0000318"/>
    <property type="project" value="GO_Central"/>
</dbReference>
<keyword evidence="2" id="KW-0479">Metal-binding</keyword>
<feature type="compositionally biased region" description="Low complexity" evidence="6">
    <location>
        <begin position="520"/>
        <end position="536"/>
    </location>
</feature>
<evidence type="ECO:0000256" key="1">
    <source>
        <dbReference type="ARBA" id="ARBA00004123"/>
    </source>
</evidence>
<evidence type="ECO:0000313" key="9">
    <source>
        <dbReference type="Proteomes" id="UP000006906"/>
    </source>
</evidence>